<evidence type="ECO:0000256" key="1">
    <source>
        <dbReference type="SAM" id="SignalP"/>
    </source>
</evidence>
<feature type="signal peptide" evidence="1">
    <location>
        <begin position="1"/>
        <end position="22"/>
    </location>
</feature>
<protein>
    <submittedName>
        <fullName evidence="2">Uncharacterized protein</fullName>
    </submittedName>
</protein>
<reference evidence="2 3" key="1">
    <citation type="journal article" date="2013" name="Genome Biol.">
        <title>The genome sequence of the most widely cultivated cacao type and its use to identify candidate genes regulating pod color.</title>
        <authorList>
            <person name="Motamayor J.C."/>
            <person name="Mockaitis K."/>
            <person name="Schmutz J."/>
            <person name="Haiminen N."/>
            <person name="Iii D.L."/>
            <person name="Cornejo O."/>
            <person name="Findley S.D."/>
            <person name="Zheng P."/>
            <person name="Utro F."/>
            <person name="Royaert S."/>
            <person name="Saski C."/>
            <person name="Jenkins J."/>
            <person name="Podicheti R."/>
            <person name="Zhao M."/>
            <person name="Scheffler B.E."/>
            <person name="Stack J.C."/>
            <person name="Feltus F.A."/>
            <person name="Mustiga G.M."/>
            <person name="Amores F."/>
            <person name="Phillips W."/>
            <person name="Marelli J.P."/>
            <person name="May G.D."/>
            <person name="Shapiro H."/>
            <person name="Ma J."/>
            <person name="Bustamante C.D."/>
            <person name="Schnell R.J."/>
            <person name="Main D."/>
            <person name="Gilbert D."/>
            <person name="Parida L."/>
            <person name="Kuhn D.N."/>
        </authorList>
    </citation>
    <scope>NUCLEOTIDE SEQUENCE [LARGE SCALE GENOMIC DNA]</scope>
    <source>
        <strain evidence="3">cv. Matina 1-6</strain>
    </source>
</reference>
<organism evidence="2 3">
    <name type="scientific">Theobroma cacao</name>
    <name type="common">Cacao</name>
    <name type="synonym">Cocoa</name>
    <dbReference type="NCBI Taxonomy" id="3641"/>
    <lineage>
        <taxon>Eukaryota</taxon>
        <taxon>Viridiplantae</taxon>
        <taxon>Streptophyta</taxon>
        <taxon>Embryophyta</taxon>
        <taxon>Tracheophyta</taxon>
        <taxon>Spermatophyta</taxon>
        <taxon>Magnoliopsida</taxon>
        <taxon>eudicotyledons</taxon>
        <taxon>Gunneridae</taxon>
        <taxon>Pentapetalae</taxon>
        <taxon>rosids</taxon>
        <taxon>malvids</taxon>
        <taxon>Malvales</taxon>
        <taxon>Malvaceae</taxon>
        <taxon>Byttnerioideae</taxon>
        <taxon>Theobroma</taxon>
    </lineage>
</organism>
<dbReference type="HOGENOM" id="CLU_2745166_0_0_1"/>
<keyword evidence="1" id="KW-0732">Signal</keyword>
<dbReference type="Gramene" id="EOY03028">
    <property type="protein sequence ID" value="EOY03028"/>
    <property type="gene ID" value="TCM_017437"/>
</dbReference>
<dbReference type="InParanoid" id="A0A061EEG9"/>
<proteinExistence type="predicted"/>
<gene>
    <name evidence="2" type="ORF">TCM_017437</name>
</gene>
<keyword evidence="3" id="KW-1185">Reference proteome</keyword>
<dbReference type="Proteomes" id="UP000026915">
    <property type="component" value="Chromosome 4"/>
</dbReference>
<sequence>MRMLNFFILFFCQVFLFRSCFELVPLSRVAFVLLTKKKCCFFKMPDLPPLKNAMFGGKPIHFFPLKPKVDI</sequence>
<feature type="chain" id="PRO_5001596894" evidence="1">
    <location>
        <begin position="23"/>
        <end position="71"/>
    </location>
</feature>
<evidence type="ECO:0000313" key="3">
    <source>
        <dbReference type="Proteomes" id="UP000026915"/>
    </source>
</evidence>
<evidence type="ECO:0000313" key="2">
    <source>
        <dbReference type="EMBL" id="EOY03028.1"/>
    </source>
</evidence>
<accession>A0A061EEG9</accession>
<dbReference type="EMBL" id="CM001882">
    <property type="protein sequence ID" value="EOY03028.1"/>
    <property type="molecule type" value="Genomic_DNA"/>
</dbReference>
<name>A0A061EEG9_THECC</name>
<dbReference type="AlphaFoldDB" id="A0A061EEG9"/>